<dbReference type="EMBL" id="CP045857">
    <property type="protein sequence ID" value="QIJ02963.1"/>
    <property type="molecule type" value="Genomic_DNA"/>
</dbReference>
<feature type="domain" description="Integrase catalytic" evidence="6">
    <location>
        <begin position="219"/>
        <end position="381"/>
    </location>
</feature>
<dbReference type="KEGG" id="schk:GII14_01425"/>
<dbReference type="AlphaFoldDB" id="A0A6G7LMD2"/>
<dbReference type="InterPro" id="IPR050900">
    <property type="entry name" value="Transposase_IS3/IS150/IS904"/>
</dbReference>
<name>A0A6G7LMD2_9GAMM</name>
<sequence>MTSKTKRQTYTSEYKAEALKLAKIKGVSAAAKELGIYDSQLYNWRNAAEKNTNTSQREAELTAEVARLKRQLAEQAEDLAILKKRGYLLREESKVNRFAFMLEHQHRFSVKRMTVVLKVSRSGYYAWRNASSELGKRQLKRDDRDRKIKAAFDASKQRDGARRIQAELADDGERANVKTIADSMRRQQLVPKAARKFKVTTNSDHRLPVAPNLLGRDFTAAAPNEKWVGDITYLMTSEGWLYLAVIIDLYSRAVVGWAMSPRMTADLTCNALRMALFRRGMPTGVIVHSDRGSQYCSHAYRNLALAHGLKISMSRKGNCWDNACAESFFHSLKVEAVQYEPIMNRETMRRAVFEYIEVDYNRTRRHSALGYISPENYELKSVA</sequence>
<dbReference type="PANTHER" id="PTHR46889:SF6">
    <property type="entry name" value="TRANSPOSASE INSF FOR INSERTION SEQUENCE IS3B"/>
    <property type="match status" value="1"/>
</dbReference>
<dbReference type="SUPFAM" id="SSF53098">
    <property type="entry name" value="Ribonuclease H-like"/>
    <property type="match status" value="1"/>
</dbReference>
<evidence type="ECO:0000256" key="1">
    <source>
        <dbReference type="ARBA" id="ARBA00009964"/>
    </source>
</evidence>
<protein>
    <submittedName>
        <fullName evidence="7">IS3 family transposase</fullName>
    </submittedName>
</protein>
<reference evidence="7 8" key="1">
    <citation type="submission" date="2019-11" db="EMBL/GenBank/DDBJ databases">
        <title>Complete Genome Sequence of Shewanella chilikensis Strain DC57, Isolated from Corroded Seal Rings at a floating production facility in Australia.</title>
        <authorList>
            <person name="Salgar-Chaparro S.J."/>
            <person name="Castillo-Villamizar G.A."/>
            <person name="Poehlein A."/>
            <person name="Daniel R."/>
            <person name="Machuca L."/>
        </authorList>
    </citation>
    <scope>NUCLEOTIDE SEQUENCE [LARGE SCALE GENOMIC DNA]</scope>
    <source>
        <strain evidence="7 8">DC57</strain>
    </source>
</reference>
<organism evidence="7 8">
    <name type="scientific">Shewanella chilikensis</name>
    <dbReference type="NCBI Taxonomy" id="558541"/>
    <lineage>
        <taxon>Bacteria</taxon>
        <taxon>Pseudomonadati</taxon>
        <taxon>Pseudomonadota</taxon>
        <taxon>Gammaproteobacteria</taxon>
        <taxon>Alteromonadales</taxon>
        <taxon>Shewanellaceae</taxon>
        <taxon>Shewanella</taxon>
    </lineage>
</organism>
<dbReference type="InterPro" id="IPR025948">
    <property type="entry name" value="HTH-like_dom"/>
</dbReference>
<dbReference type="GO" id="GO:0003677">
    <property type="term" value="F:DNA binding"/>
    <property type="evidence" value="ECO:0007669"/>
    <property type="project" value="UniProtKB-KW"/>
</dbReference>
<dbReference type="PANTHER" id="PTHR46889">
    <property type="entry name" value="TRANSPOSASE INSF FOR INSERTION SEQUENCE IS3B-RELATED"/>
    <property type="match status" value="1"/>
</dbReference>
<dbReference type="Gene3D" id="3.30.420.10">
    <property type="entry name" value="Ribonuclease H-like superfamily/Ribonuclease H"/>
    <property type="match status" value="1"/>
</dbReference>
<keyword evidence="5" id="KW-0175">Coiled coil</keyword>
<dbReference type="RefSeq" id="WP_165564305.1">
    <property type="nucleotide sequence ID" value="NZ_CP045857.1"/>
</dbReference>
<dbReference type="InterPro" id="IPR009057">
    <property type="entry name" value="Homeodomain-like_sf"/>
</dbReference>
<evidence type="ECO:0000313" key="8">
    <source>
        <dbReference type="Proteomes" id="UP000502117"/>
    </source>
</evidence>
<accession>A0A6G7LMD2</accession>
<feature type="coiled-coil region" evidence="5">
    <location>
        <begin position="51"/>
        <end position="85"/>
    </location>
</feature>
<comment type="similarity">
    <text evidence="1">Belongs to the transposase 8 family.</text>
</comment>
<keyword evidence="2" id="KW-0238">DNA-binding</keyword>
<evidence type="ECO:0000256" key="2">
    <source>
        <dbReference type="ARBA" id="ARBA00023125"/>
    </source>
</evidence>
<dbReference type="InterPro" id="IPR048020">
    <property type="entry name" value="Transpos_IS3"/>
</dbReference>
<dbReference type="InterPro" id="IPR012337">
    <property type="entry name" value="RNaseH-like_sf"/>
</dbReference>
<dbReference type="Gene3D" id="1.10.10.60">
    <property type="entry name" value="Homeodomain-like"/>
    <property type="match status" value="1"/>
</dbReference>
<dbReference type="InterPro" id="IPR036397">
    <property type="entry name" value="RNaseH_sf"/>
</dbReference>
<evidence type="ECO:0000256" key="3">
    <source>
        <dbReference type="ARBA" id="ARBA00037276"/>
    </source>
</evidence>
<dbReference type="NCBIfam" id="NF033516">
    <property type="entry name" value="transpos_IS3"/>
    <property type="match status" value="1"/>
</dbReference>
<dbReference type="SUPFAM" id="SSF46689">
    <property type="entry name" value="Homeodomain-like"/>
    <property type="match status" value="1"/>
</dbReference>
<evidence type="ECO:0000259" key="6">
    <source>
        <dbReference type="PROSITE" id="PS50994"/>
    </source>
</evidence>
<dbReference type="InterPro" id="IPR001584">
    <property type="entry name" value="Integrase_cat-core"/>
</dbReference>
<comment type="function">
    <text evidence="3">Involved in the transposition of the insertion sequence IS3.</text>
</comment>
<dbReference type="Pfam" id="PF00665">
    <property type="entry name" value="rve"/>
    <property type="match status" value="1"/>
</dbReference>
<dbReference type="Proteomes" id="UP000502117">
    <property type="component" value="Chromosome"/>
</dbReference>
<evidence type="ECO:0000313" key="7">
    <source>
        <dbReference type="EMBL" id="QIJ02963.1"/>
    </source>
</evidence>
<dbReference type="GO" id="GO:0015074">
    <property type="term" value="P:DNA integration"/>
    <property type="evidence" value="ECO:0007669"/>
    <property type="project" value="InterPro"/>
</dbReference>
<comment type="similarity">
    <text evidence="4">Belongs to the transposase IS3/IS150/IS904 family.</text>
</comment>
<dbReference type="Pfam" id="PF13333">
    <property type="entry name" value="rve_2"/>
    <property type="match status" value="1"/>
</dbReference>
<dbReference type="Pfam" id="PF13276">
    <property type="entry name" value="HTH_21"/>
    <property type="match status" value="1"/>
</dbReference>
<dbReference type="InterPro" id="IPR002514">
    <property type="entry name" value="Transposase_8"/>
</dbReference>
<dbReference type="PROSITE" id="PS50994">
    <property type="entry name" value="INTEGRASE"/>
    <property type="match status" value="1"/>
</dbReference>
<evidence type="ECO:0000256" key="4">
    <source>
        <dbReference type="ARBA" id="ARBA00043964"/>
    </source>
</evidence>
<evidence type="ECO:0000256" key="5">
    <source>
        <dbReference type="SAM" id="Coils"/>
    </source>
</evidence>
<proteinExistence type="inferred from homology"/>
<dbReference type="GO" id="GO:0006313">
    <property type="term" value="P:DNA transposition"/>
    <property type="evidence" value="ECO:0007669"/>
    <property type="project" value="InterPro"/>
</dbReference>
<dbReference type="Pfam" id="PF01527">
    <property type="entry name" value="HTH_Tnp_1"/>
    <property type="match status" value="1"/>
</dbReference>
<dbReference type="GO" id="GO:0004803">
    <property type="term" value="F:transposase activity"/>
    <property type="evidence" value="ECO:0007669"/>
    <property type="project" value="InterPro"/>
</dbReference>
<gene>
    <name evidence="7" type="ORF">GII14_01425</name>
</gene>